<feature type="compositionally biased region" description="Basic residues" evidence="11">
    <location>
        <begin position="815"/>
        <end position="826"/>
    </location>
</feature>
<dbReference type="InterPro" id="IPR011011">
    <property type="entry name" value="Znf_FYVE_PHD"/>
</dbReference>
<dbReference type="CDD" id="cd15504">
    <property type="entry name" value="PHD_PRHA_like"/>
    <property type="match status" value="1"/>
</dbReference>
<dbReference type="GO" id="GO:0008270">
    <property type="term" value="F:zinc ion binding"/>
    <property type="evidence" value="ECO:0007669"/>
    <property type="project" value="UniProtKB-KW"/>
</dbReference>
<dbReference type="Pfam" id="PF00628">
    <property type="entry name" value="PHD"/>
    <property type="match status" value="1"/>
</dbReference>
<evidence type="ECO:0000256" key="5">
    <source>
        <dbReference type="ARBA" id="ARBA00023015"/>
    </source>
</evidence>
<organism evidence="13 14">
    <name type="scientific">Stephania cephalantha</name>
    <dbReference type="NCBI Taxonomy" id="152367"/>
    <lineage>
        <taxon>Eukaryota</taxon>
        <taxon>Viridiplantae</taxon>
        <taxon>Streptophyta</taxon>
        <taxon>Embryophyta</taxon>
        <taxon>Tracheophyta</taxon>
        <taxon>Spermatophyta</taxon>
        <taxon>Magnoliopsida</taxon>
        <taxon>Ranunculales</taxon>
        <taxon>Menispermaceae</taxon>
        <taxon>Menispermoideae</taxon>
        <taxon>Cissampelideae</taxon>
        <taxon>Stephania</taxon>
    </lineage>
</organism>
<keyword evidence="14" id="KW-1185">Reference proteome</keyword>
<keyword evidence="6" id="KW-0238">DNA-binding</keyword>
<feature type="compositionally biased region" description="Basic residues" evidence="11">
    <location>
        <begin position="378"/>
        <end position="388"/>
    </location>
</feature>
<dbReference type="EMBL" id="JBBNAG010000001">
    <property type="protein sequence ID" value="KAK9165871.1"/>
    <property type="molecule type" value="Genomic_DNA"/>
</dbReference>
<feature type="region of interest" description="Disordered" evidence="11">
    <location>
        <begin position="582"/>
        <end position="707"/>
    </location>
</feature>
<evidence type="ECO:0000256" key="2">
    <source>
        <dbReference type="ARBA" id="ARBA00022723"/>
    </source>
</evidence>
<feature type="compositionally biased region" description="Basic and acidic residues" evidence="11">
    <location>
        <begin position="777"/>
        <end position="787"/>
    </location>
</feature>
<reference evidence="13 14" key="1">
    <citation type="submission" date="2024-01" db="EMBL/GenBank/DDBJ databases">
        <title>Genome assemblies of Stephania.</title>
        <authorList>
            <person name="Yang L."/>
        </authorList>
    </citation>
    <scope>NUCLEOTIDE SEQUENCE [LARGE SCALE GENOMIC DNA]</scope>
    <source>
        <strain evidence="13">JXDWG</strain>
        <tissue evidence="13">Leaf</tissue>
    </source>
</reference>
<name>A0AAP0L7Q5_9MAGN</name>
<dbReference type="FunFam" id="3.30.40.10:FF:000650">
    <property type="entry name" value="Homeobox protein HAT3.1"/>
    <property type="match status" value="1"/>
</dbReference>
<keyword evidence="9" id="KW-0539">Nucleus</keyword>
<dbReference type="InterPro" id="IPR045876">
    <property type="entry name" value="PRHA-like_PHD-finger"/>
</dbReference>
<dbReference type="PROSITE" id="PS01359">
    <property type="entry name" value="ZF_PHD_1"/>
    <property type="match status" value="1"/>
</dbReference>
<evidence type="ECO:0000256" key="11">
    <source>
        <dbReference type="SAM" id="MobiDB-lite"/>
    </source>
</evidence>
<feature type="domain" description="PHD-type" evidence="12">
    <location>
        <begin position="483"/>
        <end position="549"/>
    </location>
</feature>
<dbReference type="GO" id="GO:0045814">
    <property type="term" value="P:negative regulation of gene expression, epigenetic"/>
    <property type="evidence" value="ECO:0007669"/>
    <property type="project" value="TreeGrafter"/>
</dbReference>
<dbReference type="GO" id="GO:0003682">
    <property type="term" value="F:chromatin binding"/>
    <property type="evidence" value="ECO:0007669"/>
    <property type="project" value="TreeGrafter"/>
</dbReference>
<dbReference type="InterPro" id="IPR001965">
    <property type="entry name" value="Znf_PHD"/>
</dbReference>
<evidence type="ECO:0000256" key="6">
    <source>
        <dbReference type="ARBA" id="ARBA00023125"/>
    </source>
</evidence>
<dbReference type="PANTHER" id="PTHR12628">
    <property type="entry name" value="POLYCOMB-LIKE TRANSCRIPTION FACTOR"/>
    <property type="match status" value="1"/>
</dbReference>
<dbReference type="SUPFAM" id="SSF57903">
    <property type="entry name" value="FYVE/PHD zinc finger"/>
    <property type="match status" value="1"/>
</dbReference>
<dbReference type="PANTHER" id="PTHR12628:SF13">
    <property type="entry name" value="HOMEOBOX PROTEIN HAT3.1"/>
    <property type="match status" value="1"/>
</dbReference>
<evidence type="ECO:0000256" key="3">
    <source>
        <dbReference type="ARBA" id="ARBA00022771"/>
    </source>
</evidence>
<feature type="compositionally biased region" description="Polar residues" evidence="11">
    <location>
        <begin position="626"/>
        <end position="639"/>
    </location>
</feature>
<dbReference type="GO" id="GO:0005634">
    <property type="term" value="C:nucleus"/>
    <property type="evidence" value="ECO:0007669"/>
    <property type="project" value="UniProtKB-SubCell"/>
</dbReference>
<feature type="compositionally biased region" description="Basic and acidic residues" evidence="11">
    <location>
        <begin position="742"/>
        <end position="759"/>
    </location>
</feature>
<feature type="compositionally biased region" description="Acidic residues" evidence="11">
    <location>
        <begin position="595"/>
        <end position="604"/>
    </location>
</feature>
<dbReference type="PROSITE" id="PS50016">
    <property type="entry name" value="ZF_PHD_2"/>
    <property type="match status" value="1"/>
</dbReference>
<evidence type="ECO:0000256" key="8">
    <source>
        <dbReference type="ARBA" id="ARBA00023163"/>
    </source>
</evidence>
<evidence type="ECO:0000256" key="7">
    <source>
        <dbReference type="ARBA" id="ARBA00023155"/>
    </source>
</evidence>
<keyword evidence="7" id="KW-0371">Homeobox</keyword>
<dbReference type="InterPro" id="IPR013083">
    <property type="entry name" value="Znf_RING/FYVE/PHD"/>
</dbReference>
<feature type="compositionally biased region" description="Acidic residues" evidence="11">
    <location>
        <begin position="650"/>
        <end position="666"/>
    </location>
</feature>
<evidence type="ECO:0000256" key="9">
    <source>
        <dbReference type="ARBA" id="ARBA00023242"/>
    </source>
</evidence>
<feature type="region of interest" description="Disordered" evidence="11">
    <location>
        <begin position="729"/>
        <end position="869"/>
    </location>
</feature>
<evidence type="ECO:0000256" key="1">
    <source>
        <dbReference type="ARBA" id="ARBA00004123"/>
    </source>
</evidence>
<dbReference type="AlphaFoldDB" id="A0AAP0L7Q5"/>
<keyword evidence="5" id="KW-0805">Transcription regulation</keyword>
<keyword evidence="8" id="KW-0804">Transcription</keyword>
<feature type="region of interest" description="Disordered" evidence="11">
    <location>
        <begin position="342"/>
        <end position="392"/>
    </location>
</feature>
<accession>A0AAP0L7Q5</accession>
<gene>
    <name evidence="13" type="ORF">Scep_001062</name>
</gene>
<keyword evidence="4" id="KW-0862">Zinc</keyword>
<proteinExistence type="predicted"/>
<comment type="subcellular location">
    <subcellularLocation>
        <location evidence="1">Nucleus</location>
    </subcellularLocation>
</comment>
<dbReference type="Proteomes" id="UP001419268">
    <property type="component" value="Unassembled WGS sequence"/>
</dbReference>
<evidence type="ECO:0000259" key="12">
    <source>
        <dbReference type="PROSITE" id="PS50016"/>
    </source>
</evidence>
<feature type="compositionally biased region" description="Low complexity" evidence="11">
    <location>
        <begin position="671"/>
        <end position="681"/>
    </location>
</feature>
<evidence type="ECO:0000256" key="4">
    <source>
        <dbReference type="ARBA" id="ARBA00022833"/>
    </source>
</evidence>
<dbReference type="GO" id="GO:0003677">
    <property type="term" value="F:DNA binding"/>
    <property type="evidence" value="ECO:0007669"/>
    <property type="project" value="UniProtKB-KW"/>
</dbReference>
<dbReference type="Gene3D" id="3.30.40.10">
    <property type="entry name" value="Zinc/RING finger domain, C3HC4 (zinc finger)"/>
    <property type="match status" value="1"/>
</dbReference>
<comment type="caution">
    <text evidence="13">The sequence shown here is derived from an EMBL/GenBank/DDBJ whole genome shotgun (WGS) entry which is preliminary data.</text>
</comment>
<evidence type="ECO:0000313" key="14">
    <source>
        <dbReference type="Proteomes" id="UP001419268"/>
    </source>
</evidence>
<protein>
    <recommendedName>
        <fullName evidence="12">PHD-type domain-containing protein</fullName>
    </recommendedName>
</protein>
<feature type="compositionally biased region" description="Polar residues" evidence="11">
    <location>
        <begin position="355"/>
        <end position="373"/>
    </location>
</feature>
<keyword evidence="3 10" id="KW-0863">Zinc-finger</keyword>
<evidence type="ECO:0000256" key="10">
    <source>
        <dbReference type="PROSITE-ProRule" id="PRU00146"/>
    </source>
</evidence>
<feature type="compositionally biased region" description="Polar residues" evidence="11">
    <location>
        <begin position="834"/>
        <end position="858"/>
    </location>
</feature>
<keyword evidence="2" id="KW-0479">Metal-binding</keyword>
<dbReference type="SMART" id="SM00249">
    <property type="entry name" value="PHD"/>
    <property type="match status" value="1"/>
</dbReference>
<sequence length="908" mass="99989">MLLRCLFGILGENLDFRALARVAVALRDDFFVPILWRAEIRVALQGISCFSLVREVYSDSFWNQSSLEQNTSGENRGTVAPMEVETTAGLDVNVNCLITGDSIPRQNDCPRQSNCPTQSEIREENEIGVEYAPSQLAETAVVGSDTHEFYLPADYLRSLESSIQENNDSREVHACGTENIPRELNPLSEAEEQMMSGNSHFGSVDPCNDLMGSRDTRSDVQEIWVLGKCSSPELNKLELKPELEFENEQGKPTTDSMEIGGSDAPKKCQVVESSCPEQIRLVEKHEDGAGSVGGPPTDSKVEGTDSIDVELTPEVAATDNSMSTMVKEKVVSSRSVKRKYILRSSTGSPRILRSRSGSTSKPVGSTSTTQHVIVSNARKGKRKRRTLKKASNDEYSKIRKHVRYFLNRMGYERSLIDAYAGEGWKGQSIEKIKPEMELQRATSEILRCKRRIRDLFQRLDSLCAEGRLQESLFDSEGEIDSEDIFCAKCGSKELSVDNDIILCDGICDRGFHQMCLEPPLLKEESNIQVTALNVPPGDEGWLCPGCDCKIDSIDLLNDFQGTDLSIDDSWEKVFPEAAATEAGNMLDENFGFPSDDSEDNDYDPDGPQVDGTINTEEGSTSDESDFTSASDELNLTTSPLGDRYLALSSDDSEDNDFDPDAPDLDENVNKESSSSDFTSDPESFDAETSGGGEIPVHSTINGGKLVSGLGNMRKVSKVKKQSLSSELQLLQDDLPGTSSPVSDRRQIERLDYKKLHDETYGNVPSDSSDEEDWADADIQKKKVNEGHKKVRQSPKETSPTAPKKSPTVGGQSNSKRSKNLPKKRTRQKLEFDGANNSENPTKQDGSFTCSGKNSSASGSRRLGDAVTEAEEDERVELGVIVRVASKFKWDPPPIVVVVSVVIIAMLKK</sequence>
<evidence type="ECO:0000313" key="13">
    <source>
        <dbReference type="EMBL" id="KAK9165871.1"/>
    </source>
</evidence>
<dbReference type="InterPro" id="IPR019787">
    <property type="entry name" value="Znf_PHD-finger"/>
</dbReference>
<dbReference type="InterPro" id="IPR019786">
    <property type="entry name" value="Zinc_finger_PHD-type_CS"/>
</dbReference>